<dbReference type="Pfam" id="PF00582">
    <property type="entry name" value="Usp"/>
    <property type="match status" value="1"/>
</dbReference>
<gene>
    <name evidence="3" type="ORF">P4T90_12125</name>
</gene>
<comment type="similarity">
    <text evidence="1">Belongs to the universal stress protein A family.</text>
</comment>
<comment type="caution">
    <text evidence="3">The sequence shown here is derived from an EMBL/GenBank/DDBJ whole genome shotgun (WGS) entry which is preliminary data.</text>
</comment>
<name>A0ABU6MIH8_9BACI</name>
<dbReference type="InterPro" id="IPR014729">
    <property type="entry name" value="Rossmann-like_a/b/a_fold"/>
</dbReference>
<dbReference type="SUPFAM" id="SSF52402">
    <property type="entry name" value="Adenine nucleotide alpha hydrolases-like"/>
    <property type="match status" value="1"/>
</dbReference>
<evidence type="ECO:0000259" key="2">
    <source>
        <dbReference type="Pfam" id="PF00582"/>
    </source>
</evidence>
<organism evidence="3 4">
    <name type="scientific">Heyndrickxia acidicola</name>
    <dbReference type="NCBI Taxonomy" id="209389"/>
    <lineage>
        <taxon>Bacteria</taxon>
        <taxon>Bacillati</taxon>
        <taxon>Bacillota</taxon>
        <taxon>Bacilli</taxon>
        <taxon>Bacillales</taxon>
        <taxon>Bacillaceae</taxon>
        <taxon>Heyndrickxia</taxon>
    </lineage>
</organism>
<dbReference type="Gene3D" id="3.40.50.620">
    <property type="entry name" value="HUPs"/>
    <property type="match status" value="1"/>
</dbReference>
<dbReference type="EMBL" id="JARMAB010000016">
    <property type="protein sequence ID" value="MED1203811.1"/>
    <property type="molecule type" value="Genomic_DNA"/>
</dbReference>
<dbReference type="Proteomes" id="UP001341444">
    <property type="component" value="Unassembled WGS sequence"/>
</dbReference>
<dbReference type="PANTHER" id="PTHR46268">
    <property type="entry name" value="STRESS RESPONSE PROTEIN NHAX"/>
    <property type="match status" value="1"/>
</dbReference>
<dbReference type="InterPro" id="IPR006016">
    <property type="entry name" value="UspA"/>
</dbReference>
<dbReference type="InterPro" id="IPR006015">
    <property type="entry name" value="Universal_stress_UspA"/>
</dbReference>
<feature type="domain" description="UspA" evidence="2">
    <location>
        <begin position="1"/>
        <end position="140"/>
    </location>
</feature>
<dbReference type="CDD" id="cd00293">
    <property type="entry name" value="USP-like"/>
    <property type="match status" value="1"/>
</dbReference>
<evidence type="ECO:0000313" key="3">
    <source>
        <dbReference type="EMBL" id="MED1203811.1"/>
    </source>
</evidence>
<reference evidence="3 4" key="1">
    <citation type="submission" date="2023-03" db="EMBL/GenBank/DDBJ databases">
        <title>Bacillus Genome Sequencing.</title>
        <authorList>
            <person name="Dunlap C."/>
        </authorList>
    </citation>
    <scope>NUCLEOTIDE SEQUENCE [LARGE SCALE GENOMIC DNA]</scope>
    <source>
        <strain evidence="3 4">B-23453</strain>
    </source>
</reference>
<evidence type="ECO:0000313" key="4">
    <source>
        <dbReference type="Proteomes" id="UP001341444"/>
    </source>
</evidence>
<accession>A0ABU6MIH8</accession>
<protein>
    <submittedName>
        <fullName evidence="3">Universal stress protein</fullName>
    </submittedName>
</protein>
<keyword evidence="4" id="KW-1185">Reference proteome</keyword>
<evidence type="ECO:0000256" key="1">
    <source>
        <dbReference type="ARBA" id="ARBA00008791"/>
    </source>
</evidence>
<dbReference type="PANTHER" id="PTHR46268:SF6">
    <property type="entry name" value="UNIVERSAL STRESS PROTEIN UP12"/>
    <property type="match status" value="1"/>
</dbReference>
<sequence length="140" mass="15198">MYEKILVPVDGSEHSHLAVTEAAKLVKKMGGTSTITLLHVNPDIHFIDTAGIDIDQIDDLLEKEGRQILAPIHQLLAKQEAAYHSIYKSGDPAEEITAVSQEFDLIIMGIRGLSTLGEVVFGSVSHKVIQTSACPVLIIK</sequence>
<dbReference type="PRINTS" id="PR01438">
    <property type="entry name" value="UNVRSLSTRESS"/>
</dbReference>
<proteinExistence type="inferred from homology"/>
<dbReference type="RefSeq" id="WP_066269749.1">
    <property type="nucleotide sequence ID" value="NZ_JARMAB010000016.1"/>
</dbReference>